<evidence type="ECO:0000313" key="4">
    <source>
        <dbReference type="Proteomes" id="UP000701698"/>
    </source>
</evidence>
<protein>
    <recommendedName>
        <fullName evidence="5">Baseplate protein J-like domain-containing protein</fullName>
    </recommendedName>
</protein>
<reference evidence="3" key="2">
    <citation type="journal article" date="2021" name="Microbiome">
        <title>Successional dynamics and alternative stable states in a saline activated sludge microbial community over 9 years.</title>
        <authorList>
            <person name="Wang Y."/>
            <person name="Ye J."/>
            <person name="Ju F."/>
            <person name="Liu L."/>
            <person name="Boyd J.A."/>
            <person name="Deng Y."/>
            <person name="Parks D.H."/>
            <person name="Jiang X."/>
            <person name="Yin X."/>
            <person name="Woodcroft B.J."/>
            <person name="Tyson G.W."/>
            <person name="Hugenholtz P."/>
            <person name="Polz M.F."/>
            <person name="Zhang T."/>
        </authorList>
    </citation>
    <scope>NUCLEOTIDE SEQUENCE</scope>
    <source>
        <strain evidence="3">HKST-UBA01</strain>
    </source>
</reference>
<feature type="transmembrane region" description="Helical" evidence="2">
    <location>
        <begin position="124"/>
        <end position="153"/>
    </location>
</feature>
<organism evidence="3 4">
    <name type="scientific">candidate division WWE3 bacterium</name>
    <dbReference type="NCBI Taxonomy" id="2053526"/>
    <lineage>
        <taxon>Bacteria</taxon>
        <taxon>Katanobacteria</taxon>
    </lineage>
</organism>
<comment type="caution">
    <text evidence="3">The sequence shown here is derived from an EMBL/GenBank/DDBJ whole genome shotgun (WGS) entry which is preliminary data.</text>
</comment>
<keyword evidence="2" id="KW-0472">Membrane</keyword>
<keyword evidence="2" id="KW-1133">Transmembrane helix</keyword>
<name>A0A955LGT0_UNCKA</name>
<evidence type="ECO:0000313" key="3">
    <source>
        <dbReference type="EMBL" id="MCA9390022.1"/>
    </source>
</evidence>
<accession>A0A955LGT0</accession>
<keyword evidence="2" id="KW-0812">Transmembrane</keyword>
<dbReference type="EMBL" id="JAGQKX010000022">
    <property type="protein sequence ID" value="MCA9390022.1"/>
    <property type="molecule type" value="Genomic_DNA"/>
</dbReference>
<feature type="region of interest" description="Disordered" evidence="1">
    <location>
        <begin position="84"/>
        <end position="112"/>
    </location>
</feature>
<evidence type="ECO:0000256" key="1">
    <source>
        <dbReference type="SAM" id="MobiDB-lite"/>
    </source>
</evidence>
<sequence length="518" mass="56284">MPTLYCHNEETIADILDKIRSTADESVTISIDPESVYWQNLENEAVLREAAHRLGKKISIVNESAAVSNVVDEAAPAVMMPVEAATTQSNEEEAKKSDETADNSLAESKVKPKKSKSKSKFRKMFTFPFVLIPLLFIVLVLGGGAFAAGVYYLPQAEVELKVSKKSIQKESQILLRSEQENVDLESLSIPVAVRSVEVDGTSQVDSTGTKTVGEKAAGSITIYNWQDVAVQLPSGAIFTVNADQEGEGFTFISTAALTISPRTVEVDGGNPVITPGTETITVEASDVGALFNLPAGLKFTVNGYTYSYDGVQGVNAKLFSGGSTEEVTVVAQSDIDTALVELQSGLEPKAKEELKKLLGDGEKLIEEHLVTEVTQESADASADDEVEAFNVSSKIRANGYFYNEADLDKLLDELLKNSVPEGFTLSEDERRVSVAYVGVTEEGFIKIKVTVETLLIPDVDIENLKNELAGKKPEEAEQIVTNIEHVSEGQIVLRPKLPSFIRRLPFRTDRISVDITVE</sequence>
<dbReference type="AlphaFoldDB" id="A0A955LGT0"/>
<reference evidence="3" key="1">
    <citation type="submission" date="2020-04" db="EMBL/GenBank/DDBJ databases">
        <authorList>
            <person name="Zhang T."/>
        </authorList>
    </citation>
    <scope>NUCLEOTIDE SEQUENCE</scope>
    <source>
        <strain evidence="3">HKST-UBA01</strain>
    </source>
</reference>
<gene>
    <name evidence="3" type="ORF">KC571_01350</name>
</gene>
<evidence type="ECO:0008006" key="5">
    <source>
        <dbReference type="Google" id="ProtNLM"/>
    </source>
</evidence>
<dbReference type="Proteomes" id="UP000701698">
    <property type="component" value="Unassembled WGS sequence"/>
</dbReference>
<evidence type="ECO:0000256" key="2">
    <source>
        <dbReference type="SAM" id="Phobius"/>
    </source>
</evidence>
<proteinExistence type="predicted"/>